<dbReference type="AlphaFoldDB" id="F4WD15"/>
<feature type="region of interest" description="Disordered" evidence="1">
    <location>
        <begin position="744"/>
        <end position="843"/>
    </location>
</feature>
<dbReference type="eggNOG" id="ENOG502SQAR">
    <property type="taxonomic scope" value="Eukaryota"/>
</dbReference>
<name>F4WD15_ACREC</name>
<evidence type="ECO:0000256" key="1">
    <source>
        <dbReference type="SAM" id="MobiDB-lite"/>
    </source>
</evidence>
<feature type="compositionally biased region" description="Basic residues" evidence="1">
    <location>
        <begin position="18"/>
        <end position="37"/>
    </location>
</feature>
<feature type="region of interest" description="Disordered" evidence="1">
    <location>
        <begin position="671"/>
        <end position="725"/>
    </location>
</feature>
<feature type="compositionally biased region" description="Basic and acidic residues" evidence="1">
    <location>
        <begin position="790"/>
        <end position="807"/>
    </location>
</feature>
<evidence type="ECO:0000313" key="2">
    <source>
        <dbReference type="EMBL" id="EGI67906.1"/>
    </source>
</evidence>
<dbReference type="InParanoid" id="F4WD15"/>
<feature type="compositionally biased region" description="Basic and acidic residues" evidence="1">
    <location>
        <begin position="219"/>
        <end position="229"/>
    </location>
</feature>
<feature type="region of interest" description="Disordered" evidence="1">
    <location>
        <begin position="163"/>
        <end position="229"/>
    </location>
</feature>
<organism evidence="3">
    <name type="scientific">Acromyrmex echinatior</name>
    <name type="common">Panamanian leafcutter ant</name>
    <name type="synonym">Acromyrmex octospinosus echinatior</name>
    <dbReference type="NCBI Taxonomy" id="103372"/>
    <lineage>
        <taxon>Eukaryota</taxon>
        <taxon>Metazoa</taxon>
        <taxon>Ecdysozoa</taxon>
        <taxon>Arthropoda</taxon>
        <taxon>Hexapoda</taxon>
        <taxon>Insecta</taxon>
        <taxon>Pterygota</taxon>
        <taxon>Neoptera</taxon>
        <taxon>Endopterygota</taxon>
        <taxon>Hymenoptera</taxon>
        <taxon>Apocrita</taxon>
        <taxon>Aculeata</taxon>
        <taxon>Formicoidea</taxon>
        <taxon>Formicidae</taxon>
        <taxon>Myrmicinae</taxon>
        <taxon>Acromyrmex</taxon>
    </lineage>
</organism>
<evidence type="ECO:0000313" key="3">
    <source>
        <dbReference type="Proteomes" id="UP000007755"/>
    </source>
</evidence>
<feature type="compositionally biased region" description="Basic and acidic residues" evidence="1">
    <location>
        <begin position="694"/>
        <end position="706"/>
    </location>
</feature>
<dbReference type="OrthoDB" id="7615112at2759"/>
<reference evidence="2" key="1">
    <citation type="submission" date="2011-02" db="EMBL/GenBank/DDBJ databases">
        <title>The genome of the leaf-cutting ant Acromyrmex echinatior suggests key adaptations to social evolution and fungus farming.</title>
        <authorList>
            <person name="Nygaard S."/>
            <person name="Zhang G."/>
        </authorList>
    </citation>
    <scope>NUCLEOTIDE SEQUENCE</scope>
</reference>
<feature type="compositionally biased region" description="Polar residues" evidence="1">
    <location>
        <begin position="1"/>
        <end position="10"/>
    </location>
</feature>
<gene>
    <name evidence="2" type="ORF">G5I_03455</name>
</gene>
<accession>F4WD15</accession>
<dbReference type="Proteomes" id="UP000007755">
    <property type="component" value="Unassembled WGS sequence"/>
</dbReference>
<feature type="region of interest" description="Disordered" evidence="1">
    <location>
        <begin position="938"/>
        <end position="959"/>
    </location>
</feature>
<proteinExistence type="predicted"/>
<sequence>MAEFVVSSSDSEGESTKRSRRQKKAEKAKAKQLRRDHRAIIDPDVEPSSASARKAKDRAIDLAIEFNQQPLRSVTAVVTRKLATIAKAVEKSRNIKGDIVRDLWAAFSKLSAALSSMMAKSGNADMPADDDRLDDSSRAWAEEKRQLNQELVLLRSRVAVLEHDRGKSTSRCTSGRDRAPENGMGLDHGGVKTTQPPGDRRGQGRQGAGKRSPSKKKGKSDGRDDENGRIERVLERLFLRLLRGMGVVPATAPSPKGPPAKQGGQPPVVQGGQPSAKKAKIPPKAGGNAPGVSTPTARRDSPPPSIPPTSGDGGRMADANEATWAQVVSRAAKKAAAKAAKTESAPPRPAPKSAKSANAPVTHASNKKGSGGKAGGTVRKGSSAARPQASGKKAPLPKLRSLSSAAIVITCADPTNYQEVVGKARSSISLKDVGIEDLRPRRAITGTLIWEGAPLLVGGTPGSVVPSGWVPIVPVGIGGPDFNRPVARHRQGEDCSLPVREVGFPPTLRVDPRGPPPLLPVGWGGSLGVLRAKGSTRMLPQASRPICWVLLAAGWLMPLGGWGLRELRLIAPGAPPASRGADGAARTSVCRGTTRLSRSRGSRGRSDVFRGRVRDLRPLGAARTYSEVGTGGWRRVVVPGVSATALPKRDTERRTLSLVAAAARVRKGRRFRDLNRPVEPPRVAPPAAVPSKSEATDPRNSVEAEVRSVTNENPRKSRPDPACSKVGARAEAATFEGALSRAGSTVSLGSLGGESRESRKRAADFVDSSSDSGGESTKRSRGRPALNPDHAGKFTAEARAKKADKAKARQLRKDHRAILDPEVTPSSSSHGKQGTGPSSSPSSLMINRFAAVATRELATIAKVVEKAKNIKGDIVRDLWTAYAKLSAALSSVVTRASDGELAADGGQWDERSRDWAKEKRQFNQELVLLRSRVAVHSMTGGGPPPAARPAGTGRWKWNGTRPWSGRVPVAWTAPAAL</sequence>
<protein>
    <submittedName>
        <fullName evidence="2">Uncharacterized protein</fullName>
    </submittedName>
</protein>
<feature type="region of interest" description="Disordered" evidence="1">
    <location>
        <begin position="1"/>
        <end position="53"/>
    </location>
</feature>
<keyword evidence="3" id="KW-1185">Reference proteome</keyword>
<feature type="compositionally biased region" description="Pro residues" evidence="1">
    <location>
        <begin position="678"/>
        <end position="688"/>
    </location>
</feature>
<dbReference type="EMBL" id="GL888078">
    <property type="protein sequence ID" value="EGI67906.1"/>
    <property type="molecule type" value="Genomic_DNA"/>
</dbReference>
<feature type="compositionally biased region" description="Low complexity" evidence="1">
    <location>
        <begin position="351"/>
        <end position="360"/>
    </location>
</feature>
<feature type="region of interest" description="Disordered" evidence="1">
    <location>
        <begin position="249"/>
        <end position="397"/>
    </location>
</feature>
<feature type="compositionally biased region" description="Low complexity" evidence="1">
    <location>
        <begin position="259"/>
        <end position="291"/>
    </location>
</feature>
<feature type="compositionally biased region" description="Basic and acidic residues" evidence="1">
    <location>
        <begin position="754"/>
        <end position="764"/>
    </location>
</feature>
<feature type="compositionally biased region" description="Polar residues" evidence="1">
    <location>
        <begin position="824"/>
        <end position="843"/>
    </location>
</feature>
<feature type="region of interest" description="Disordered" evidence="1">
    <location>
        <begin position="575"/>
        <end position="606"/>
    </location>
</feature>